<dbReference type="RefSeq" id="WP_345458647.1">
    <property type="nucleotide sequence ID" value="NZ_BAABKG010000003.1"/>
</dbReference>
<organism evidence="2 3">
    <name type="scientific">Nocardioides marinquilinus</name>
    <dbReference type="NCBI Taxonomy" id="1210400"/>
    <lineage>
        <taxon>Bacteria</taxon>
        <taxon>Bacillati</taxon>
        <taxon>Actinomycetota</taxon>
        <taxon>Actinomycetes</taxon>
        <taxon>Propionibacteriales</taxon>
        <taxon>Nocardioidaceae</taxon>
        <taxon>Nocardioides</taxon>
    </lineage>
</organism>
<accession>A0ABP9PRQ0</accession>
<dbReference type="EMBL" id="BAABKG010000003">
    <property type="protein sequence ID" value="GAA5149175.1"/>
    <property type="molecule type" value="Genomic_DNA"/>
</dbReference>
<gene>
    <name evidence="2" type="ORF">GCM10023340_24080</name>
</gene>
<evidence type="ECO:0000313" key="2">
    <source>
        <dbReference type="EMBL" id="GAA5149175.1"/>
    </source>
</evidence>
<comment type="caution">
    <text evidence="2">The sequence shown here is derived from an EMBL/GenBank/DDBJ whole genome shotgun (WGS) entry which is preliminary data.</text>
</comment>
<protein>
    <submittedName>
        <fullName evidence="2">DUF2252 domain-containing protein</fullName>
    </submittedName>
</protein>
<evidence type="ECO:0000313" key="3">
    <source>
        <dbReference type="Proteomes" id="UP001500221"/>
    </source>
</evidence>
<reference evidence="3" key="1">
    <citation type="journal article" date="2019" name="Int. J. Syst. Evol. Microbiol.">
        <title>The Global Catalogue of Microorganisms (GCM) 10K type strain sequencing project: providing services to taxonomists for standard genome sequencing and annotation.</title>
        <authorList>
            <consortium name="The Broad Institute Genomics Platform"/>
            <consortium name="The Broad Institute Genome Sequencing Center for Infectious Disease"/>
            <person name="Wu L."/>
            <person name="Ma J."/>
        </authorList>
    </citation>
    <scope>NUCLEOTIDE SEQUENCE [LARGE SCALE GENOMIC DNA]</scope>
    <source>
        <strain evidence="3">JCM 18459</strain>
    </source>
</reference>
<dbReference type="Proteomes" id="UP001500221">
    <property type="component" value="Unassembled WGS sequence"/>
</dbReference>
<proteinExistence type="predicted"/>
<keyword evidence="3" id="KW-1185">Reference proteome</keyword>
<feature type="region of interest" description="Disordered" evidence="1">
    <location>
        <begin position="1"/>
        <end position="24"/>
    </location>
</feature>
<evidence type="ECO:0000256" key="1">
    <source>
        <dbReference type="SAM" id="MobiDB-lite"/>
    </source>
</evidence>
<dbReference type="PANTHER" id="PTHR39441">
    <property type="entry name" value="DUF2252 DOMAIN-CONTAINING PROTEIN"/>
    <property type="match status" value="1"/>
</dbReference>
<sequence>MSLDRSRSTAENPESVKHKAEPTSERGETIVAVLSDAFAPLMEADPAAFRAKYRKMASDAHSFYRGTACLYYHDVIRGDWTDDPFAEGDAANIWVHGDLHVENFGTYLNADGRLVFDVNDFDEAFLGRFTWDLRRFAASLALVGWQKALPEDDVDRLIRHYLRCYLDQVKDYVASETDDFALHLDNTEGPIHDALVVAREARRADLLDLNTRVSDGVRVFKDHPTVRRLEDDERARVTEAFERYLDSIPEHRRSERELFYDLRDVVGKSGFGIGSAGLPAYNLLVEGYSQALDNDVLLSMKQANVPAISRFVDAEAVERYFDHEGHRTVVSQRALQVHTDPMLGYTDVDGTGYVVAEVSPYEIDLDWDDLTEPDDIERVVALLGRATAKIHCASDEDSDQDLVDFQVEEAITKAVEGREDDLIDWVVDFGERYATQVREDHAEFVAAFRRGAIGVSST</sequence>
<dbReference type="InterPro" id="IPR018721">
    <property type="entry name" value="DUF2252"/>
</dbReference>
<name>A0ABP9PRQ0_9ACTN</name>
<dbReference type="PANTHER" id="PTHR39441:SF1">
    <property type="entry name" value="DUF2252 DOMAIN-CONTAINING PROTEIN"/>
    <property type="match status" value="1"/>
</dbReference>
<dbReference type="Pfam" id="PF10009">
    <property type="entry name" value="DUF2252"/>
    <property type="match status" value="1"/>
</dbReference>